<organism evidence="2 3">
    <name type="scientific">Mycobacterium talmoniae</name>
    <dbReference type="NCBI Taxonomy" id="1858794"/>
    <lineage>
        <taxon>Bacteria</taxon>
        <taxon>Bacillati</taxon>
        <taxon>Actinomycetota</taxon>
        <taxon>Actinomycetes</taxon>
        <taxon>Mycobacteriales</taxon>
        <taxon>Mycobacteriaceae</taxon>
        <taxon>Mycobacterium</taxon>
    </lineage>
</organism>
<evidence type="ECO:0000313" key="2">
    <source>
        <dbReference type="EMBL" id="PQM47508.1"/>
    </source>
</evidence>
<evidence type="ECO:0000313" key="3">
    <source>
        <dbReference type="Proteomes" id="UP000238296"/>
    </source>
</evidence>
<comment type="caution">
    <text evidence="2">The sequence shown here is derived from an EMBL/GenBank/DDBJ whole genome shotgun (WGS) entry which is preliminary data.</text>
</comment>
<feature type="region of interest" description="Disordered" evidence="1">
    <location>
        <begin position="155"/>
        <end position="193"/>
    </location>
</feature>
<protein>
    <submittedName>
        <fullName evidence="2">Uncharacterized protein</fullName>
    </submittedName>
</protein>
<gene>
    <name evidence="2" type="ORF">C1Y40_02290</name>
</gene>
<reference evidence="2 3" key="1">
    <citation type="journal article" date="2017" name="Int. J. Syst. Evol. Microbiol.">
        <title>Mycobacterium talmoniae sp. nov., a slowly growing mycobacterium isolated from human respiratory samples.</title>
        <authorList>
            <person name="Davidson R.M."/>
            <person name="DeGroote M.A."/>
            <person name="Marola J.L."/>
            <person name="Buss S."/>
            <person name="Jones V."/>
            <person name="McNeil M.R."/>
            <person name="Freifeld A.G."/>
            <person name="Elaine Epperson L."/>
            <person name="Hasan N.A."/>
            <person name="Jackson M."/>
            <person name="Iwen P.C."/>
            <person name="Salfinger M."/>
            <person name="Strong M."/>
        </authorList>
    </citation>
    <scope>NUCLEOTIDE SEQUENCE [LARGE SCALE GENOMIC DNA]</scope>
    <source>
        <strain evidence="2 3">ATCC BAA-2683</strain>
    </source>
</reference>
<name>A0A2S8BLL0_9MYCO</name>
<dbReference type="EMBL" id="PPEA01000325">
    <property type="protein sequence ID" value="PQM47508.1"/>
    <property type="molecule type" value="Genomic_DNA"/>
</dbReference>
<evidence type="ECO:0000256" key="1">
    <source>
        <dbReference type="SAM" id="MobiDB-lite"/>
    </source>
</evidence>
<dbReference type="Proteomes" id="UP000238296">
    <property type="component" value="Unassembled WGS sequence"/>
</dbReference>
<feature type="region of interest" description="Disordered" evidence="1">
    <location>
        <begin position="72"/>
        <end position="99"/>
    </location>
</feature>
<accession>A0A2S8BLL0</accession>
<sequence>MLTNIVAAVHAVSTRGCNPDCSIPGARASATPATGGVEAIGRPGLRGLPRNRAVGVPPLVVRAVPVEGVVRTPARTPAPHPHRRSPLVRSARGWPGPARASRSARPAWLSWTSRYGYVMALRASPCGSLAAGGSRALSSRYRPVLRAHLRNLPRRQLTARTTDRIHPAGGTADTRHPRSASSASRPREARSLSAVVARARANRFSSVNADQS</sequence>
<dbReference type="AlphaFoldDB" id="A0A2S8BLL0"/>
<proteinExistence type="predicted"/>